<proteinExistence type="predicted"/>
<gene>
    <name evidence="1" type="ORF">DSOL_3977</name>
</gene>
<reference evidence="1 2" key="1">
    <citation type="submission" date="2016-09" db="EMBL/GenBank/DDBJ databases">
        <title>Complete genome of Desulfosporosinus sp. OL.</title>
        <authorList>
            <person name="Mardanov A."/>
            <person name="Beletsky A."/>
            <person name="Panova A."/>
            <person name="Karnachuk O."/>
            <person name="Ravin N."/>
        </authorList>
    </citation>
    <scope>NUCLEOTIDE SEQUENCE [LARGE SCALE GENOMIC DNA]</scope>
    <source>
        <strain evidence="1 2">OL</strain>
    </source>
</reference>
<sequence length="50" mass="5287">MGGTTGINQLAEASSGFTSCLTNNKNGMVMTEKQETATPINHKDLLMTKA</sequence>
<keyword evidence="2" id="KW-1185">Reference proteome</keyword>
<dbReference type="Proteomes" id="UP000186102">
    <property type="component" value="Unassembled WGS sequence"/>
</dbReference>
<name>A0A1Q8QMP5_9FIRM</name>
<evidence type="ECO:0000313" key="2">
    <source>
        <dbReference type="Proteomes" id="UP000186102"/>
    </source>
</evidence>
<dbReference type="STRING" id="1888891.DSOL_3977"/>
<accession>A0A1Q8QMP5</accession>
<organism evidence="1 2">
    <name type="scientific">Desulfosporosinus metallidurans</name>
    <dbReference type="NCBI Taxonomy" id="1888891"/>
    <lineage>
        <taxon>Bacteria</taxon>
        <taxon>Bacillati</taxon>
        <taxon>Bacillota</taxon>
        <taxon>Clostridia</taxon>
        <taxon>Eubacteriales</taxon>
        <taxon>Desulfitobacteriaceae</taxon>
        <taxon>Desulfosporosinus</taxon>
    </lineage>
</organism>
<comment type="caution">
    <text evidence="1">The sequence shown here is derived from an EMBL/GenBank/DDBJ whole genome shotgun (WGS) entry which is preliminary data.</text>
</comment>
<dbReference type="EMBL" id="MLBF01000041">
    <property type="protein sequence ID" value="OLN28599.1"/>
    <property type="molecule type" value="Genomic_DNA"/>
</dbReference>
<protein>
    <submittedName>
        <fullName evidence="1">Uncharacterized protein</fullName>
    </submittedName>
</protein>
<evidence type="ECO:0000313" key="1">
    <source>
        <dbReference type="EMBL" id="OLN28599.1"/>
    </source>
</evidence>
<dbReference type="AlphaFoldDB" id="A0A1Q8QMP5"/>